<dbReference type="InterPro" id="IPR035906">
    <property type="entry name" value="MetI-like_sf"/>
</dbReference>
<dbReference type="PROSITE" id="PS50928">
    <property type="entry name" value="ABC_TM1"/>
    <property type="match status" value="1"/>
</dbReference>
<sequence>MNKVTRRILQIIIGIVLLFWSLAPLYWGLIVSLSNPSGLQAVPPPIIPKPFTISYYTSLLNGHSAVSLTFLHEYLNSVIEAVLTTVVTVAIAAFAGYGFIRLKFKGSTAIFFVIIGTMSLPIYAVLIPLFQMITNMGLTDTYFAIVVINCSGSLPLAIWLIRSHVASLPVSIEEAARIDGASRGKLVLRIVIPLIAPGMASTSIVVLLTSWSSFLIPLVFAPTPQAMPLTVLITQYATKYATNYGLQAAAGILALIPPIIVVAWFNRHLIRGLLGGSVTS</sequence>
<evidence type="ECO:0000256" key="7">
    <source>
        <dbReference type="RuleBase" id="RU363032"/>
    </source>
</evidence>
<dbReference type="Gene3D" id="1.10.3720.10">
    <property type="entry name" value="MetI-like"/>
    <property type="match status" value="1"/>
</dbReference>
<organism evidence="9 10">
    <name type="scientific">Alicyclobacillus fodiniaquatilis</name>
    <dbReference type="NCBI Taxonomy" id="1661150"/>
    <lineage>
        <taxon>Bacteria</taxon>
        <taxon>Bacillati</taxon>
        <taxon>Bacillota</taxon>
        <taxon>Bacilli</taxon>
        <taxon>Bacillales</taxon>
        <taxon>Alicyclobacillaceae</taxon>
        <taxon>Alicyclobacillus</taxon>
    </lineage>
</organism>
<feature type="transmembrane region" description="Helical" evidence="7">
    <location>
        <begin position="109"/>
        <end position="130"/>
    </location>
</feature>
<evidence type="ECO:0000256" key="4">
    <source>
        <dbReference type="ARBA" id="ARBA00022692"/>
    </source>
</evidence>
<gene>
    <name evidence="9" type="ORF">ACFSB2_14555</name>
</gene>
<dbReference type="Pfam" id="PF00528">
    <property type="entry name" value="BPD_transp_1"/>
    <property type="match status" value="1"/>
</dbReference>
<comment type="caution">
    <text evidence="9">The sequence shown here is derived from an EMBL/GenBank/DDBJ whole genome shotgun (WGS) entry which is preliminary data.</text>
</comment>
<keyword evidence="4 7" id="KW-0812">Transmembrane</keyword>
<accession>A0ABW4JM58</accession>
<evidence type="ECO:0000256" key="1">
    <source>
        <dbReference type="ARBA" id="ARBA00004651"/>
    </source>
</evidence>
<dbReference type="SUPFAM" id="SSF161098">
    <property type="entry name" value="MetI-like"/>
    <property type="match status" value="1"/>
</dbReference>
<dbReference type="PANTHER" id="PTHR43744">
    <property type="entry name" value="ABC TRANSPORTER PERMEASE PROTEIN MG189-RELATED-RELATED"/>
    <property type="match status" value="1"/>
</dbReference>
<dbReference type="CDD" id="cd06261">
    <property type="entry name" value="TM_PBP2"/>
    <property type="match status" value="1"/>
</dbReference>
<keyword evidence="2 7" id="KW-0813">Transport</keyword>
<feature type="transmembrane region" description="Helical" evidence="7">
    <location>
        <begin position="7"/>
        <end position="27"/>
    </location>
</feature>
<feature type="domain" description="ABC transmembrane type-1" evidence="8">
    <location>
        <begin position="74"/>
        <end position="265"/>
    </location>
</feature>
<comment type="similarity">
    <text evidence="7">Belongs to the binding-protein-dependent transport system permease family.</text>
</comment>
<keyword evidence="3" id="KW-1003">Cell membrane</keyword>
<dbReference type="InterPro" id="IPR000515">
    <property type="entry name" value="MetI-like"/>
</dbReference>
<protein>
    <submittedName>
        <fullName evidence="9">Carbohydrate ABC transporter permease</fullName>
    </submittedName>
</protein>
<comment type="subcellular location">
    <subcellularLocation>
        <location evidence="1 7">Cell membrane</location>
        <topology evidence="1 7">Multi-pass membrane protein</topology>
    </subcellularLocation>
</comment>
<dbReference type="RefSeq" id="WP_377943803.1">
    <property type="nucleotide sequence ID" value="NZ_JBHUCX010000035.1"/>
</dbReference>
<feature type="transmembrane region" description="Helical" evidence="7">
    <location>
        <begin position="214"/>
        <end position="233"/>
    </location>
</feature>
<feature type="transmembrane region" description="Helical" evidence="7">
    <location>
        <begin position="74"/>
        <end position="97"/>
    </location>
</feature>
<name>A0ABW4JM58_9BACL</name>
<keyword evidence="10" id="KW-1185">Reference proteome</keyword>
<feature type="transmembrane region" description="Helical" evidence="7">
    <location>
        <begin position="245"/>
        <end position="265"/>
    </location>
</feature>
<feature type="transmembrane region" description="Helical" evidence="7">
    <location>
        <begin position="186"/>
        <end position="208"/>
    </location>
</feature>
<evidence type="ECO:0000256" key="3">
    <source>
        <dbReference type="ARBA" id="ARBA00022475"/>
    </source>
</evidence>
<evidence type="ECO:0000256" key="2">
    <source>
        <dbReference type="ARBA" id="ARBA00022448"/>
    </source>
</evidence>
<dbReference type="PANTHER" id="PTHR43744:SF12">
    <property type="entry name" value="ABC TRANSPORTER PERMEASE PROTEIN MG189-RELATED"/>
    <property type="match status" value="1"/>
</dbReference>
<evidence type="ECO:0000256" key="6">
    <source>
        <dbReference type="ARBA" id="ARBA00023136"/>
    </source>
</evidence>
<feature type="transmembrane region" description="Helical" evidence="7">
    <location>
        <begin position="142"/>
        <end position="161"/>
    </location>
</feature>
<keyword evidence="6 7" id="KW-0472">Membrane</keyword>
<evidence type="ECO:0000259" key="8">
    <source>
        <dbReference type="PROSITE" id="PS50928"/>
    </source>
</evidence>
<dbReference type="Proteomes" id="UP001597079">
    <property type="component" value="Unassembled WGS sequence"/>
</dbReference>
<proteinExistence type="inferred from homology"/>
<evidence type="ECO:0000256" key="5">
    <source>
        <dbReference type="ARBA" id="ARBA00022989"/>
    </source>
</evidence>
<evidence type="ECO:0000313" key="10">
    <source>
        <dbReference type="Proteomes" id="UP001597079"/>
    </source>
</evidence>
<evidence type="ECO:0000313" key="9">
    <source>
        <dbReference type="EMBL" id="MFD1675922.1"/>
    </source>
</evidence>
<dbReference type="EMBL" id="JBHUCX010000035">
    <property type="protein sequence ID" value="MFD1675922.1"/>
    <property type="molecule type" value="Genomic_DNA"/>
</dbReference>
<keyword evidence="5 7" id="KW-1133">Transmembrane helix</keyword>
<reference evidence="10" key="1">
    <citation type="journal article" date="2019" name="Int. J. Syst. Evol. Microbiol.">
        <title>The Global Catalogue of Microorganisms (GCM) 10K type strain sequencing project: providing services to taxonomists for standard genome sequencing and annotation.</title>
        <authorList>
            <consortium name="The Broad Institute Genomics Platform"/>
            <consortium name="The Broad Institute Genome Sequencing Center for Infectious Disease"/>
            <person name="Wu L."/>
            <person name="Ma J."/>
        </authorList>
    </citation>
    <scope>NUCLEOTIDE SEQUENCE [LARGE SCALE GENOMIC DNA]</scope>
    <source>
        <strain evidence="10">CGMCC 1.12286</strain>
    </source>
</reference>